<dbReference type="InterPro" id="IPR035965">
    <property type="entry name" value="PAS-like_dom_sf"/>
</dbReference>
<dbReference type="GO" id="GO:0016020">
    <property type="term" value="C:membrane"/>
    <property type="evidence" value="ECO:0007669"/>
    <property type="project" value="UniProtKB-SubCell"/>
</dbReference>
<evidence type="ECO:0000256" key="5">
    <source>
        <dbReference type="ARBA" id="ARBA00022679"/>
    </source>
</evidence>
<dbReference type="Pfam" id="PF08448">
    <property type="entry name" value="PAS_4"/>
    <property type="match status" value="1"/>
</dbReference>
<dbReference type="InterPro" id="IPR004358">
    <property type="entry name" value="Sig_transdc_His_kin-like_C"/>
</dbReference>
<dbReference type="OrthoDB" id="8807260at2"/>
<evidence type="ECO:0000256" key="13">
    <source>
        <dbReference type="SAM" id="Coils"/>
    </source>
</evidence>
<dbReference type="InterPro" id="IPR050351">
    <property type="entry name" value="BphY/WalK/GraS-like"/>
</dbReference>
<protein>
    <recommendedName>
        <fullName evidence="3">histidine kinase</fullName>
        <ecNumber evidence="3">2.7.13.3</ecNumber>
    </recommendedName>
</protein>
<name>A0A9X0EBR1_9PSED</name>
<keyword evidence="7" id="KW-0547">Nucleotide-binding</keyword>
<dbReference type="SMART" id="SM00387">
    <property type="entry name" value="HATPase_c"/>
    <property type="match status" value="1"/>
</dbReference>
<evidence type="ECO:0000256" key="10">
    <source>
        <dbReference type="ARBA" id="ARBA00022989"/>
    </source>
</evidence>
<dbReference type="Proteomes" id="UP000029719">
    <property type="component" value="Unassembled WGS sequence"/>
</dbReference>
<dbReference type="EMBL" id="JRMB01000002">
    <property type="protein sequence ID" value="KGF62903.1"/>
    <property type="molecule type" value="Genomic_DNA"/>
</dbReference>
<dbReference type="InterPro" id="IPR036890">
    <property type="entry name" value="HATPase_C_sf"/>
</dbReference>
<evidence type="ECO:0000256" key="12">
    <source>
        <dbReference type="ARBA" id="ARBA00023136"/>
    </source>
</evidence>
<sequence>MSSDRPPLPDVEILFSGAPCGLVVTEQNGTIVRANLTFCTWIGMTENALLGRRFQSLLTMGGRIFHQTHWAPLMQMQGSVAEVKLDVLHHDRRIITMLLNGVRREHAGGCFHELALFTTTDRDMYERELLNARKVAEQLLAQKSEAENALREAQEKLRAAYLKAQQRATFAEQMVAIVSHDLKNPLTAIKMATQMLSRSERPPRETTLLGHIGQSTDRAERMISDLLDLALVRVGRGLAVKRAPADLQQLARQSVEELQVAFPAATWVHQASGEAVVMLDADRLQQAIGNLASNAVAYGDTSLPITVSCHIEEESVLLSVHNHGAPIPESASSALFEPMVRGVSESGDLRSIGLGLFIVREIVAAHGGTVSLESTADTGTVFSLKLPRH</sequence>
<evidence type="ECO:0000313" key="16">
    <source>
        <dbReference type="Proteomes" id="UP000029719"/>
    </source>
</evidence>
<keyword evidence="13" id="KW-0175">Coiled coil</keyword>
<organism evidence="15 16">
    <name type="scientific">Pseudomonas lutea</name>
    <dbReference type="NCBI Taxonomy" id="243924"/>
    <lineage>
        <taxon>Bacteria</taxon>
        <taxon>Pseudomonadati</taxon>
        <taxon>Pseudomonadota</taxon>
        <taxon>Gammaproteobacteria</taxon>
        <taxon>Pseudomonadales</taxon>
        <taxon>Pseudomonadaceae</taxon>
        <taxon>Pseudomonas</taxon>
    </lineage>
</organism>
<keyword evidence="4" id="KW-0597">Phosphoprotein</keyword>
<dbReference type="GO" id="GO:0005524">
    <property type="term" value="F:ATP binding"/>
    <property type="evidence" value="ECO:0007669"/>
    <property type="project" value="UniProtKB-KW"/>
</dbReference>
<dbReference type="InterPro" id="IPR005467">
    <property type="entry name" value="His_kinase_dom"/>
</dbReference>
<dbReference type="InterPro" id="IPR003594">
    <property type="entry name" value="HATPase_dom"/>
</dbReference>
<accession>A0A9X0EBR1</accession>
<evidence type="ECO:0000256" key="8">
    <source>
        <dbReference type="ARBA" id="ARBA00022777"/>
    </source>
</evidence>
<dbReference type="Gene3D" id="3.30.450.20">
    <property type="entry name" value="PAS domain"/>
    <property type="match status" value="1"/>
</dbReference>
<keyword evidence="10" id="KW-1133">Transmembrane helix</keyword>
<dbReference type="InterPro" id="IPR000014">
    <property type="entry name" value="PAS"/>
</dbReference>
<feature type="domain" description="Histidine kinase" evidence="14">
    <location>
        <begin position="177"/>
        <end position="389"/>
    </location>
</feature>
<gene>
    <name evidence="15" type="ORF">LT42_13155</name>
</gene>
<dbReference type="InterPro" id="IPR013656">
    <property type="entry name" value="PAS_4"/>
</dbReference>
<dbReference type="GO" id="GO:0030295">
    <property type="term" value="F:protein kinase activator activity"/>
    <property type="evidence" value="ECO:0007669"/>
    <property type="project" value="TreeGrafter"/>
</dbReference>
<proteinExistence type="predicted"/>
<comment type="subcellular location">
    <subcellularLocation>
        <location evidence="2">Membrane</location>
        <topology evidence="2">Multi-pass membrane protein</topology>
    </subcellularLocation>
</comment>
<evidence type="ECO:0000313" key="15">
    <source>
        <dbReference type="EMBL" id="KGF62903.1"/>
    </source>
</evidence>
<dbReference type="CDD" id="cd00075">
    <property type="entry name" value="HATPase"/>
    <property type="match status" value="1"/>
</dbReference>
<dbReference type="GO" id="GO:0000156">
    <property type="term" value="F:phosphorelay response regulator activity"/>
    <property type="evidence" value="ECO:0007669"/>
    <property type="project" value="TreeGrafter"/>
</dbReference>
<dbReference type="Gene3D" id="3.30.565.10">
    <property type="entry name" value="Histidine kinase-like ATPase, C-terminal domain"/>
    <property type="match status" value="1"/>
</dbReference>
<keyword evidence="9" id="KW-0067">ATP-binding</keyword>
<dbReference type="SMART" id="SM00388">
    <property type="entry name" value="HisKA"/>
    <property type="match status" value="1"/>
</dbReference>
<dbReference type="GO" id="GO:0007234">
    <property type="term" value="P:osmosensory signaling via phosphorelay pathway"/>
    <property type="evidence" value="ECO:0007669"/>
    <property type="project" value="TreeGrafter"/>
</dbReference>
<keyword evidence="8 15" id="KW-0418">Kinase</keyword>
<evidence type="ECO:0000256" key="4">
    <source>
        <dbReference type="ARBA" id="ARBA00022553"/>
    </source>
</evidence>
<evidence type="ECO:0000256" key="3">
    <source>
        <dbReference type="ARBA" id="ARBA00012438"/>
    </source>
</evidence>
<dbReference type="PRINTS" id="PR00344">
    <property type="entry name" value="BCTRLSENSOR"/>
</dbReference>
<evidence type="ECO:0000256" key="1">
    <source>
        <dbReference type="ARBA" id="ARBA00000085"/>
    </source>
</evidence>
<evidence type="ECO:0000259" key="14">
    <source>
        <dbReference type="PROSITE" id="PS50109"/>
    </source>
</evidence>
<dbReference type="InterPro" id="IPR003661">
    <property type="entry name" value="HisK_dim/P_dom"/>
</dbReference>
<dbReference type="Gene3D" id="1.10.287.130">
    <property type="match status" value="1"/>
</dbReference>
<comment type="caution">
    <text evidence="15">The sequence shown here is derived from an EMBL/GenBank/DDBJ whole genome shotgun (WGS) entry which is preliminary data.</text>
</comment>
<keyword evidence="11" id="KW-0902">Two-component regulatory system</keyword>
<dbReference type="PROSITE" id="PS50109">
    <property type="entry name" value="HIS_KIN"/>
    <property type="match status" value="1"/>
</dbReference>
<dbReference type="AlphaFoldDB" id="A0A9X0EBR1"/>
<dbReference type="CDD" id="cd00130">
    <property type="entry name" value="PAS"/>
    <property type="match status" value="1"/>
</dbReference>
<dbReference type="EC" id="2.7.13.3" evidence="3"/>
<evidence type="ECO:0000256" key="2">
    <source>
        <dbReference type="ARBA" id="ARBA00004141"/>
    </source>
</evidence>
<dbReference type="Pfam" id="PF02518">
    <property type="entry name" value="HATPase_c"/>
    <property type="match status" value="1"/>
</dbReference>
<evidence type="ECO:0000256" key="6">
    <source>
        <dbReference type="ARBA" id="ARBA00022692"/>
    </source>
</evidence>
<feature type="coiled-coil region" evidence="13">
    <location>
        <begin position="122"/>
        <end position="163"/>
    </location>
</feature>
<dbReference type="SUPFAM" id="SSF47384">
    <property type="entry name" value="Homodimeric domain of signal transducing histidine kinase"/>
    <property type="match status" value="1"/>
</dbReference>
<dbReference type="InterPro" id="IPR036097">
    <property type="entry name" value="HisK_dim/P_sf"/>
</dbReference>
<dbReference type="SUPFAM" id="SSF55874">
    <property type="entry name" value="ATPase domain of HSP90 chaperone/DNA topoisomerase II/histidine kinase"/>
    <property type="match status" value="1"/>
</dbReference>
<keyword evidence="6" id="KW-0812">Transmembrane</keyword>
<dbReference type="SMART" id="SM00091">
    <property type="entry name" value="PAS"/>
    <property type="match status" value="1"/>
</dbReference>
<evidence type="ECO:0000256" key="7">
    <source>
        <dbReference type="ARBA" id="ARBA00022741"/>
    </source>
</evidence>
<dbReference type="RefSeq" id="WP_037013585.1">
    <property type="nucleotide sequence ID" value="NZ_JRMB01000002.1"/>
</dbReference>
<dbReference type="Pfam" id="PF00512">
    <property type="entry name" value="HisKA"/>
    <property type="match status" value="1"/>
</dbReference>
<keyword evidence="5" id="KW-0808">Transferase</keyword>
<evidence type="ECO:0000256" key="11">
    <source>
        <dbReference type="ARBA" id="ARBA00023012"/>
    </source>
</evidence>
<comment type="catalytic activity">
    <reaction evidence="1">
        <text>ATP + protein L-histidine = ADP + protein N-phospho-L-histidine.</text>
        <dbReference type="EC" id="2.7.13.3"/>
    </reaction>
</comment>
<keyword evidence="12" id="KW-0472">Membrane</keyword>
<evidence type="ECO:0000256" key="9">
    <source>
        <dbReference type="ARBA" id="ARBA00022840"/>
    </source>
</evidence>
<dbReference type="GO" id="GO:0000155">
    <property type="term" value="F:phosphorelay sensor kinase activity"/>
    <property type="evidence" value="ECO:0007669"/>
    <property type="project" value="InterPro"/>
</dbReference>
<reference evidence="15 16" key="1">
    <citation type="submission" date="2014-09" db="EMBL/GenBank/DDBJ databases">
        <title>Genome sequence of Pseudomonas lutea strain DSM 17257T.</title>
        <authorList>
            <person name="Kwak Y."/>
            <person name="Shin J.-H."/>
        </authorList>
    </citation>
    <scope>NUCLEOTIDE SEQUENCE [LARGE SCALE GENOMIC DNA]</scope>
    <source>
        <strain evidence="15 16">DSM 17257</strain>
    </source>
</reference>
<dbReference type="CDD" id="cd00082">
    <property type="entry name" value="HisKA"/>
    <property type="match status" value="1"/>
</dbReference>
<dbReference type="PANTHER" id="PTHR42878:SF7">
    <property type="entry name" value="SENSOR HISTIDINE KINASE GLRK"/>
    <property type="match status" value="1"/>
</dbReference>
<dbReference type="SUPFAM" id="SSF55785">
    <property type="entry name" value="PYP-like sensor domain (PAS domain)"/>
    <property type="match status" value="1"/>
</dbReference>
<dbReference type="PANTHER" id="PTHR42878">
    <property type="entry name" value="TWO-COMPONENT HISTIDINE KINASE"/>
    <property type="match status" value="1"/>
</dbReference>